<evidence type="ECO:0000256" key="1">
    <source>
        <dbReference type="ARBA" id="ARBA00023242"/>
    </source>
</evidence>
<evidence type="ECO:0000313" key="4">
    <source>
        <dbReference type="EMBL" id="QPG76658.1"/>
    </source>
</evidence>
<dbReference type="CDD" id="cd00067">
    <property type="entry name" value="GAL4"/>
    <property type="match status" value="1"/>
</dbReference>
<reference evidence="4" key="1">
    <citation type="submission" date="2020-10" db="EMBL/GenBank/DDBJ databases">
        <authorList>
            <person name="Roach M.J.R."/>
        </authorList>
    </citation>
    <scope>NUCLEOTIDE SEQUENCE</scope>
    <source>
        <strain evidence="4">CBS 1945</strain>
    </source>
</reference>
<evidence type="ECO:0000259" key="3">
    <source>
        <dbReference type="PROSITE" id="PS50048"/>
    </source>
</evidence>
<dbReference type="GeneID" id="62197450"/>
<keyword evidence="5" id="KW-1185">Reference proteome</keyword>
<dbReference type="OrthoDB" id="5418899at2759"/>
<dbReference type="RefSeq" id="XP_038780223.1">
    <property type="nucleotide sequence ID" value="XM_038924295.1"/>
</dbReference>
<dbReference type="PROSITE" id="PS50048">
    <property type="entry name" value="ZN2_CY6_FUNGAL_2"/>
    <property type="match status" value="1"/>
</dbReference>
<dbReference type="KEGG" id="bnn:FOA43_004050"/>
<dbReference type="GO" id="GO:0045944">
    <property type="term" value="P:positive regulation of transcription by RNA polymerase II"/>
    <property type="evidence" value="ECO:0007669"/>
    <property type="project" value="TreeGrafter"/>
</dbReference>
<dbReference type="GO" id="GO:0000976">
    <property type="term" value="F:transcription cis-regulatory region binding"/>
    <property type="evidence" value="ECO:0007669"/>
    <property type="project" value="TreeGrafter"/>
</dbReference>
<accession>A0A875S6T5</accession>
<sequence length="138" mass="15656">MSSKSRGEYTSSFTTATQHSQYQSYSPTNSHLSYASSSKSPEKINKTGKRSRKGCLTCRSRKRKCDEVRPICFECNRLGIKCVWMASGAEGKNKSRRNPRALRIDEVYNQEFGVKIVRGKVDYKIEDGHVVKDSLPPQ</sequence>
<dbReference type="Proteomes" id="UP000662931">
    <property type="component" value="Chromosome 4"/>
</dbReference>
<dbReference type="PANTHER" id="PTHR37534:SF7">
    <property type="entry name" value="TRANSCRIPTIONAL ACTIVATOR PROTEIN UGA3"/>
    <property type="match status" value="1"/>
</dbReference>
<gene>
    <name evidence="4" type="ORF">FOA43_004050</name>
</gene>
<dbReference type="GO" id="GO:0005634">
    <property type="term" value="C:nucleus"/>
    <property type="evidence" value="ECO:0007669"/>
    <property type="project" value="TreeGrafter"/>
</dbReference>
<dbReference type="InterPro" id="IPR001138">
    <property type="entry name" value="Zn2Cys6_DnaBD"/>
</dbReference>
<dbReference type="EMBL" id="CP064815">
    <property type="protein sequence ID" value="QPG76658.1"/>
    <property type="molecule type" value="Genomic_DNA"/>
</dbReference>
<organism evidence="4 5">
    <name type="scientific">Eeniella nana</name>
    <name type="common">Yeast</name>
    <name type="synonym">Brettanomyces nanus</name>
    <dbReference type="NCBI Taxonomy" id="13502"/>
    <lineage>
        <taxon>Eukaryota</taxon>
        <taxon>Fungi</taxon>
        <taxon>Dikarya</taxon>
        <taxon>Ascomycota</taxon>
        <taxon>Saccharomycotina</taxon>
        <taxon>Pichiomycetes</taxon>
        <taxon>Pichiales</taxon>
        <taxon>Pichiaceae</taxon>
        <taxon>Brettanomyces</taxon>
    </lineage>
</organism>
<proteinExistence type="predicted"/>
<dbReference type="GO" id="GO:0008270">
    <property type="term" value="F:zinc ion binding"/>
    <property type="evidence" value="ECO:0007669"/>
    <property type="project" value="InterPro"/>
</dbReference>
<protein>
    <recommendedName>
        <fullName evidence="3">Zn(2)-C6 fungal-type domain-containing protein</fullName>
    </recommendedName>
</protein>
<feature type="domain" description="Zn(2)-C6 fungal-type" evidence="3">
    <location>
        <begin position="54"/>
        <end position="84"/>
    </location>
</feature>
<dbReference type="InterPro" id="IPR036864">
    <property type="entry name" value="Zn2-C6_fun-type_DNA-bd_sf"/>
</dbReference>
<dbReference type="PROSITE" id="PS00463">
    <property type="entry name" value="ZN2_CY6_FUNGAL_1"/>
    <property type="match status" value="1"/>
</dbReference>
<dbReference type="Gene3D" id="4.10.240.10">
    <property type="entry name" value="Zn(2)-C6 fungal-type DNA-binding domain"/>
    <property type="match status" value="1"/>
</dbReference>
<dbReference type="GO" id="GO:0000981">
    <property type="term" value="F:DNA-binding transcription factor activity, RNA polymerase II-specific"/>
    <property type="evidence" value="ECO:0007669"/>
    <property type="project" value="InterPro"/>
</dbReference>
<keyword evidence="1" id="KW-0539">Nucleus</keyword>
<dbReference type="SUPFAM" id="SSF57701">
    <property type="entry name" value="Zn2/Cys6 DNA-binding domain"/>
    <property type="match status" value="1"/>
</dbReference>
<feature type="compositionally biased region" description="Polar residues" evidence="2">
    <location>
        <begin position="1"/>
        <end position="39"/>
    </location>
</feature>
<dbReference type="PANTHER" id="PTHR37534">
    <property type="entry name" value="TRANSCRIPTIONAL ACTIVATOR PROTEIN UGA3"/>
    <property type="match status" value="1"/>
</dbReference>
<evidence type="ECO:0000313" key="5">
    <source>
        <dbReference type="Proteomes" id="UP000662931"/>
    </source>
</evidence>
<feature type="compositionally biased region" description="Basic residues" evidence="2">
    <location>
        <begin position="46"/>
        <end position="55"/>
    </location>
</feature>
<evidence type="ECO:0000256" key="2">
    <source>
        <dbReference type="SAM" id="MobiDB-lite"/>
    </source>
</evidence>
<name>A0A875S6T5_EENNA</name>
<feature type="region of interest" description="Disordered" evidence="2">
    <location>
        <begin position="1"/>
        <end position="55"/>
    </location>
</feature>
<dbReference type="AlphaFoldDB" id="A0A875S6T5"/>
<dbReference type="Pfam" id="PF00172">
    <property type="entry name" value="Zn_clus"/>
    <property type="match status" value="1"/>
</dbReference>
<dbReference type="SMART" id="SM00066">
    <property type="entry name" value="GAL4"/>
    <property type="match status" value="1"/>
</dbReference>